<feature type="domain" description="GST N-terminal" evidence="1">
    <location>
        <begin position="2"/>
        <end position="82"/>
    </location>
</feature>
<dbReference type="GO" id="GO:0016034">
    <property type="term" value="F:maleylacetoacetate isomerase activity"/>
    <property type="evidence" value="ECO:0007669"/>
    <property type="project" value="TreeGrafter"/>
</dbReference>
<dbReference type="OrthoDB" id="9799538at2"/>
<dbReference type="Pfam" id="PF13410">
    <property type="entry name" value="GST_C_2"/>
    <property type="match status" value="1"/>
</dbReference>
<reference evidence="2 3" key="1">
    <citation type="submission" date="2019-07" db="EMBL/GenBank/DDBJ databases">
        <title>Whole genome shotgun sequence of Swaminathania salitolerans NBRC 104436.</title>
        <authorList>
            <person name="Hosoyama A."/>
            <person name="Uohara A."/>
            <person name="Ohji S."/>
            <person name="Ichikawa N."/>
        </authorList>
    </citation>
    <scope>NUCLEOTIDE SEQUENCE [LARGE SCALE GENOMIC DNA]</scope>
    <source>
        <strain evidence="2 3">NBRC 104436</strain>
    </source>
</reference>
<keyword evidence="2" id="KW-0808">Transferase</keyword>
<gene>
    <name evidence="2" type="ORF">SSA02_04320</name>
</gene>
<dbReference type="Proteomes" id="UP000321405">
    <property type="component" value="Unassembled WGS sequence"/>
</dbReference>
<keyword evidence="3" id="KW-1185">Reference proteome</keyword>
<dbReference type="InterPro" id="IPR004045">
    <property type="entry name" value="Glutathione_S-Trfase_N"/>
</dbReference>
<dbReference type="SFLD" id="SFLDS00019">
    <property type="entry name" value="Glutathione_Transferase_(cytos"/>
    <property type="match status" value="1"/>
</dbReference>
<dbReference type="InterPro" id="IPR040079">
    <property type="entry name" value="Glutathione_S-Trfase"/>
</dbReference>
<dbReference type="Pfam" id="PF13409">
    <property type="entry name" value="GST_N_2"/>
    <property type="match status" value="1"/>
</dbReference>
<name>A0A511BLQ5_9PROT</name>
<accession>A0A511BLQ5</accession>
<organism evidence="2 3">
    <name type="scientific">Swaminathania salitolerans</name>
    <dbReference type="NCBI Taxonomy" id="182838"/>
    <lineage>
        <taxon>Bacteria</taxon>
        <taxon>Pseudomonadati</taxon>
        <taxon>Pseudomonadota</taxon>
        <taxon>Alphaproteobacteria</taxon>
        <taxon>Acetobacterales</taxon>
        <taxon>Acetobacteraceae</taxon>
        <taxon>Swaminathania</taxon>
    </lineage>
</organism>
<dbReference type="PROSITE" id="PS50404">
    <property type="entry name" value="GST_NTER"/>
    <property type="match status" value="1"/>
</dbReference>
<dbReference type="Gene3D" id="1.20.1050.10">
    <property type="match status" value="1"/>
</dbReference>
<dbReference type="PANTHER" id="PTHR42673">
    <property type="entry name" value="MALEYLACETOACETATE ISOMERASE"/>
    <property type="match status" value="1"/>
</dbReference>
<sequence>MNRLVIGTRRYSSWSLRGWLAVKCAGLPVRDEVIALRGGGQTSEIHEISPNGLVPFLEHDGARVWESLAICEYCAELAPVLWPEARIARAHARSIAGQMHAGFGALRQALPMNFGRVPRPLEEITQAVSADVAAIDRLWVDTRATFGAGGAFLFGTDFTCADIMFAPVASRFTSYAIALSAEAEAYRNAVMTHPLMLEWANLAAGEPESWQLERYEAVR</sequence>
<proteinExistence type="predicted"/>
<dbReference type="GO" id="GO:0006559">
    <property type="term" value="P:L-phenylalanine catabolic process"/>
    <property type="evidence" value="ECO:0007669"/>
    <property type="project" value="TreeGrafter"/>
</dbReference>
<dbReference type="EMBL" id="BJVC01000001">
    <property type="protein sequence ID" value="GEL01269.1"/>
    <property type="molecule type" value="Genomic_DNA"/>
</dbReference>
<comment type="caution">
    <text evidence="2">The sequence shown here is derived from an EMBL/GenBank/DDBJ whole genome shotgun (WGS) entry which is preliminary data.</text>
</comment>
<dbReference type="SUPFAM" id="SSF47616">
    <property type="entry name" value="GST C-terminal domain-like"/>
    <property type="match status" value="1"/>
</dbReference>
<dbReference type="Gene3D" id="3.40.30.10">
    <property type="entry name" value="Glutaredoxin"/>
    <property type="match status" value="1"/>
</dbReference>
<dbReference type="InterPro" id="IPR036249">
    <property type="entry name" value="Thioredoxin-like_sf"/>
</dbReference>
<dbReference type="CDD" id="cd03043">
    <property type="entry name" value="GST_N_1"/>
    <property type="match status" value="1"/>
</dbReference>
<dbReference type="CDD" id="cd03194">
    <property type="entry name" value="GST_C_3"/>
    <property type="match status" value="1"/>
</dbReference>
<dbReference type="GO" id="GO:0006749">
    <property type="term" value="P:glutathione metabolic process"/>
    <property type="evidence" value="ECO:0007669"/>
    <property type="project" value="TreeGrafter"/>
</dbReference>
<dbReference type="GO" id="GO:0004364">
    <property type="term" value="F:glutathione transferase activity"/>
    <property type="evidence" value="ECO:0007669"/>
    <property type="project" value="TreeGrafter"/>
</dbReference>
<dbReference type="AlphaFoldDB" id="A0A511BLQ5"/>
<evidence type="ECO:0000259" key="1">
    <source>
        <dbReference type="PROSITE" id="PS50404"/>
    </source>
</evidence>
<evidence type="ECO:0000313" key="3">
    <source>
        <dbReference type="Proteomes" id="UP000321405"/>
    </source>
</evidence>
<dbReference type="PANTHER" id="PTHR42673:SF4">
    <property type="entry name" value="MALEYLACETOACETATE ISOMERASE"/>
    <property type="match status" value="1"/>
</dbReference>
<protein>
    <submittedName>
        <fullName evidence="2">Glutathione S-transferase</fullName>
    </submittedName>
</protein>
<dbReference type="RefSeq" id="WP_147092252.1">
    <property type="nucleotide sequence ID" value="NZ_BJVC01000001.1"/>
</dbReference>
<dbReference type="InterPro" id="IPR036282">
    <property type="entry name" value="Glutathione-S-Trfase_C_sf"/>
</dbReference>
<dbReference type="SUPFAM" id="SSF52833">
    <property type="entry name" value="Thioredoxin-like"/>
    <property type="match status" value="1"/>
</dbReference>
<evidence type="ECO:0000313" key="2">
    <source>
        <dbReference type="EMBL" id="GEL01269.1"/>
    </source>
</evidence>